<proteinExistence type="predicted"/>
<dbReference type="Pfam" id="PF14710">
    <property type="entry name" value="Nitr_red_alph_N"/>
    <property type="match status" value="1"/>
</dbReference>
<sequence>MSKFLDRFRYFKQKGETFADGHGQLLNTNRDWEDGYRQRWQHDKIVRSTHGVNCTGSCSWKIYVKNGLVTWETQQTDYPRTRPDLPNHEPRGCPRGASYSWYLYSANRLKYPLMRKRLMKMWREAKVQHSDPVEAWASIIEDADKAKSFKQARGRGGFVRSSWQEVNELIAASNVYTVKTYGPDRVAGFSPIPAMSMVSYASGARYLSLIGGTCLSFYDWYCDLPPASPMTWGEQTDVPESADWYNSSYIIAWGSNVPQTRTPDAHFFTEVRYKGTKTVAITPDYAEIAKLCDLWLAPKQGTDAAMALAMGHVMPVSYTP</sequence>
<evidence type="ECO:0000256" key="2">
    <source>
        <dbReference type="ARBA" id="ARBA00022485"/>
    </source>
</evidence>
<name>A0A2N4Z046_KLEVA</name>
<dbReference type="AlphaFoldDB" id="A0A2N4Z046"/>
<evidence type="ECO:0000313" key="8">
    <source>
        <dbReference type="EMBL" id="PLM93811.1"/>
    </source>
</evidence>
<evidence type="ECO:0000256" key="3">
    <source>
        <dbReference type="ARBA" id="ARBA00022505"/>
    </source>
</evidence>
<dbReference type="PANTHER" id="PTHR43105">
    <property type="entry name" value="RESPIRATORY NITRATE REDUCTASE"/>
    <property type="match status" value="1"/>
</dbReference>
<comment type="cofactor">
    <cofactor evidence="1">
        <name>Mo-bis(molybdopterin guanine dinucleotide)</name>
        <dbReference type="ChEBI" id="CHEBI:60539"/>
    </cofactor>
</comment>
<evidence type="ECO:0000313" key="9">
    <source>
        <dbReference type="Proteomes" id="UP000234412"/>
    </source>
</evidence>
<dbReference type="Gene3D" id="3.40.50.12440">
    <property type="match status" value="1"/>
</dbReference>
<dbReference type="SMART" id="SM00926">
    <property type="entry name" value="Molybdop_Fe4S4"/>
    <property type="match status" value="1"/>
</dbReference>
<evidence type="ECO:0000256" key="4">
    <source>
        <dbReference type="ARBA" id="ARBA00022723"/>
    </source>
</evidence>
<evidence type="ECO:0000256" key="5">
    <source>
        <dbReference type="ARBA" id="ARBA00023004"/>
    </source>
</evidence>
<comment type="caution">
    <text evidence="8">The sequence shown here is derived from an EMBL/GenBank/DDBJ whole genome shotgun (WGS) entry which is preliminary data.</text>
</comment>
<dbReference type="PROSITE" id="PS00551">
    <property type="entry name" value="MOLYBDOPTERIN_PROK_1"/>
    <property type="match status" value="1"/>
</dbReference>
<dbReference type="GO" id="GO:0046872">
    <property type="term" value="F:metal ion binding"/>
    <property type="evidence" value="ECO:0007669"/>
    <property type="project" value="UniProtKB-KW"/>
</dbReference>
<keyword evidence="3" id="KW-0500">Molybdenum</keyword>
<dbReference type="InterPro" id="IPR050123">
    <property type="entry name" value="Prok_molybdopt-oxidoreductase"/>
</dbReference>
<dbReference type="PANTHER" id="PTHR43105:SF8">
    <property type="entry name" value="RESPIRATORY NITRATE REDUCTASE 1 ALPHA CHAIN"/>
    <property type="match status" value="1"/>
</dbReference>
<accession>A0A2N4Z046</accession>
<dbReference type="InterPro" id="IPR044906">
    <property type="entry name" value="Nitr_red_alph_N_sf"/>
</dbReference>
<feature type="non-terminal residue" evidence="8">
    <location>
        <position position="320"/>
    </location>
</feature>
<dbReference type="PROSITE" id="PS51669">
    <property type="entry name" value="4FE4S_MOW_BIS_MGD"/>
    <property type="match status" value="1"/>
</dbReference>
<gene>
    <name evidence="8" type="primary">narZ</name>
    <name evidence="8" type="ORF">CWN47_16585</name>
</gene>
<keyword evidence="5" id="KW-0408">Iron</keyword>
<dbReference type="EMBL" id="PIDP01000570">
    <property type="protein sequence ID" value="PLM93811.1"/>
    <property type="molecule type" value="Genomic_DNA"/>
</dbReference>
<dbReference type="InterPro" id="IPR006656">
    <property type="entry name" value="Mopterin_OxRdtase"/>
</dbReference>
<evidence type="ECO:0000256" key="1">
    <source>
        <dbReference type="ARBA" id="ARBA00001942"/>
    </source>
</evidence>
<dbReference type="InterPro" id="IPR028189">
    <property type="entry name" value="Nitr_red_alph_N"/>
</dbReference>
<dbReference type="Pfam" id="PF00384">
    <property type="entry name" value="Molybdopterin"/>
    <property type="match status" value="1"/>
</dbReference>
<dbReference type="SUPFAM" id="SSF53706">
    <property type="entry name" value="Formate dehydrogenase/DMSO reductase, domains 1-3"/>
    <property type="match status" value="1"/>
</dbReference>
<reference evidence="8 9" key="2">
    <citation type="submission" date="2018-01" db="EMBL/GenBank/DDBJ databases">
        <title>Genomic study of Klebsiella pneumoniae.</title>
        <authorList>
            <person name="Yang Y."/>
            <person name="Bicalho R."/>
        </authorList>
    </citation>
    <scope>NUCLEOTIDE SEQUENCE [LARGE SCALE GENOMIC DNA]</scope>
    <source>
        <strain evidence="8 9">A8</strain>
    </source>
</reference>
<dbReference type="GO" id="GO:0016491">
    <property type="term" value="F:oxidoreductase activity"/>
    <property type="evidence" value="ECO:0007669"/>
    <property type="project" value="InterPro"/>
</dbReference>
<dbReference type="FunFam" id="4.10.1200.10:FF:000001">
    <property type="entry name" value="Respiratory nitrate reductase subunit alpha"/>
    <property type="match status" value="1"/>
</dbReference>
<dbReference type="GO" id="GO:0016020">
    <property type="term" value="C:membrane"/>
    <property type="evidence" value="ECO:0007669"/>
    <property type="project" value="TreeGrafter"/>
</dbReference>
<evidence type="ECO:0000259" key="7">
    <source>
        <dbReference type="PROSITE" id="PS51669"/>
    </source>
</evidence>
<keyword evidence="4" id="KW-0479">Metal-binding</keyword>
<dbReference type="Proteomes" id="UP000234412">
    <property type="component" value="Unassembled WGS sequence"/>
</dbReference>
<dbReference type="InterPro" id="IPR027467">
    <property type="entry name" value="MopterinOxRdtase_cofactor_BS"/>
</dbReference>
<reference evidence="8 9" key="1">
    <citation type="submission" date="2017-11" db="EMBL/GenBank/DDBJ databases">
        <authorList>
            <person name="Han C.G."/>
        </authorList>
    </citation>
    <scope>NUCLEOTIDE SEQUENCE [LARGE SCALE GENOMIC DNA]</scope>
    <source>
        <strain evidence="8 9">A8</strain>
    </source>
</reference>
<dbReference type="Gene3D" id="4.10.1200.10">
    <property type="entry name" value="nitrate reductase tail"/>
    <property type="match status" value="1"/>
</dbReference>
<dbReference type="InterPro" id="IPR006963">
    <property type="entry name" value="Mopterin_OxRdtase_4Fe-4S_dom"/>
</dbReference>
<feature type="domain" description="4Fe-4S Mo/W bis-MGD-type" evidence="7">
    <location>
        <begin position="43"/>
        <end position="107"/>
    </location>
</feature>
<dbReference type="GO" id="GO:0051539">
    <property type="term" value="F:4 iron, 4 sulfur cluster binding"/>
    <property type="evidence" value="ECO:0007669"/>
    <property type="project" value="UniProtKB-KW"/>
</dbReference>
<evidence type="ECO:0000256" key="6">
    <source>
        <dbReference type="ARBA" id="ARBA00023014"/>
    </source>
</evidence>
<keyword evidence="2" id="KW-0004">4Fe-4S</keyword>
<organism evidence="8 9">
    <name type="scientific">Klebsiella variicola</name>
    <dbReference type="NCBI Taxonomy" id="244366"/>
    <lineage>
        <taxon>Bacteria</taxon>
        <taxon>Pseudomonadati</taxon>
        <taxon>Pseudomonadota</taxon>
        <taxon>Gammaproteobacteria</taxon>
        <taxon>Enterobacterales</taxon>
        <taxon>Enterobacteriaceae</taxon>
        <taxon>Klebsiella/Raoultella group</taxon>
        <taxon>Klebsiella</taxon>
        <taxon>Klebsiella pneumoniae complex</taxon>
    </lineage>
</organism>
<keyword evidence="6" id="KW-0411">Iron-sulfur</keyword>
<protein>
    <submittedName>
        <fullName evidence="8">Nitrate reductase subunit alpha</fullName>
    </submittedName>
</protein>